<name>A0A395VBJ2_9FIRM</name>
<feature type="transmembrane region" description="Helical" evidence="5">
    <location>
        <begin position="20"/>
        <end position="38"/>
    </location>
</feature>
<comment type="caution">
    <text evidence="7">The sequence shown here is derived from an EMBL/GenBank/DDBJ whole genome shotgun (WGS) entry which is preliminary data.</text>
</comment>
<sequence length="398" mass="43196">MFFHTMKYTLLNLLRDKGQVFWCVAFPLLLGTMFHFAFGGLGSGESFSAIPVAVVMQEESSELRSMFDSLSKPGEDQFLEVTYASAADARELLKAKEVYGIITADLPTVSDYRNAASIEDVSTYPLSLALSAEMTSDPLYQSILSVLVDRFNIEYSAIAQAAMKDPAKLPALLHTVSEEVSYIRHESLGAGSVDESLTYFFNLIAMTCLYAAMIGNTLAISNQANLSDLGARRNVSPVPRLLATLGDLTGALIFEFSSLLITIVYLTLVLKVDFGNHLGGVTLTCLCGCLAGLSLGFLVGCIGQFSKETKFGFLMAAIMICCFLSGLMIGNMRALVEDFCPLLNRINPAALISDALYSLVVYPSYTRFFTNIAGLLLLSALFCLGGLALVRRKKYASL</sequence>
<organism evidence="7 8">
    <name type="scientific">Roseburia hominis</name>
    <dbReference type="NCBI Taxonomy" id="301301"/>
    <lineage>
        <taxon>Bacteria</taxon>
        <taxon>Bacillati</taxon>
        <taxon>Bacillota</taxon>
        <taxon>Clostridia</taxon>
        <taxon>Lachnospirales</taxon>
        <taxon>Lachnospiraceae</taxon>
        <taxon>Roseburia</taxon>
    </lineage>
</organism>
<dbReference type="PANTHER" id="PTHR43027">
    <property type="entry name" value="DOXORUBICIN RESISTANCE ABC TRANSPORTER PERMEASE PROTEIN DRRC-RELATED"/>
    <property type="match status" value="1"/>
</dbReference>
<dbReference type="AlphaFoldDB" id="A0A395VBJ2"/>
<feature type="transmembrane region" description="Helical" evidence="5">
    <location>
        <begin position="368"/>
        <end position="390"/>
    </location>
</feature>
<evidence type="ECO:0000256" key="2">
    <source>
        <dbReference type="ARBA" id="ARBA00022692"/>
    </source>
</evidence>
<evidence type="ECO:0000313" key="8">
    <source>
        <dbReference type="Proteomes" id="UP000266172"/>
    </source>
</evidence>
<proteinExistence type="predicted"/>
<dbReference type="GO" id="GO:0016020">
    <property type="term" value="C:membrane"/>
    <property type="evidence" value="ECO:0007669"/>
    <property type="project" value="UniProtKB-SubCell"/>
</dbReference>
<dbReference type="Pfam" id="PF12698">
    <property type="entry name" value="ABC2_membrane_3"/>
    <property type="match status" value="1"/>
</dbReference>
<evidence type="ECO:0000256" key="4">
    <source>
        <dbReference type="ARBA" id="ARBA00023136"/>
    </source>
</evidence>
<evidence type="ECO:0000256" key="1">
    <source>
        <dbReference type="ARBA" id="ARBA00004141"/>
    </source>
</evidence>
<protein>
    <submittedName>
        <fullName evidence="7">ABC transporter permease</fullName>
    </submittedName>
</protein>
<keyword evidence="2 5" id="KW-0812">Transmembrane</keyword>
<dbReference type="RefSeq" id="WP_118097501.1">
    <property type="nucleotide sequence ID" value="NZ_JBGKKV010000003.1"/>
</dbReference>
<feature type="transmembrane region" description="Helical" evidence="5">
    <location>
        <begin position="241"/>
        <end position="266"/>
    </location>
</feature>
<feature type="transmembrane region" description="Helical" evidence="5">
    <location>
        <begin position="278"/>
        <end position="299"/>
    </location>
</feature>
<comment type="subcellular location">
    <subcellularLocation>
        <location evidence="1">Membrane</location>
        <topology evidence="1">Multi-pass membrane protein</topology>
    </subcellularLocation>
</comment>
<dbReference type="InterPro" id="IPR052902">
    <property type="entry name" value="ABC-2_transporter"/>
</dbReference>
<feature type="transmembrane region" description="Helical" evidence="5">
    <location>
        <begin position="199"/>
        <end position="220"/>
    </location>
</feature>
<dbReference type="Proteomes" id="UP000266172">
    <property type="component" value="Unassembled WGS sequence"/>
</dbReference>
<dbReference type="PANTHER" id="PTHR43027:SF1">
    <property type="entry name" value="DOXORUBICIN RESISTANCE ABC TRANSPORTER PERMEASE PROTEIN DRRC-RELATED"/>
    <property type="match status" value="1"/>
</dbReference>
<dbReference type="InterPro" id="IPR013525">
    <property type="entry name" value="ABC2_TM"/>
</dbReference>
<evidence type="ECO:0000259" key="6">
    <source>
        <dbReference type="Pfam" id="PF12698"/>
    </source>
</evidence>
<accession>A0A395VBJ2</accession>
<keyword evidence="4 5" id="KW-0472">Membrane</keyword>
<dbReference type="GO" id="GO:0140359">
    <property type="term" value="F:ABC-type transporter activity"/>
    <property type="evidence" value="ECO:0007669"/>
    <property type="project" value="InterPro"/>
</dbReference>
<gene>
    <name evidence="7" type="ORF">DWX93_09845</name>
</gene>
<feature type="domain" description="ABC-2 type transporter transmembrane" evidence="6">
    <location>
        <begin position="17"/>
        <end position="384"/>
    </location>
</feature>
<evidence type="ECO:0000256" key="3">
    <source>
        <dbReference type="ARBA" id="ARBA00022989"/>
    </source>
</evidence>
<keyword evidence="3 5" id="KW-1133">Transmembrane helix</keyword>
<feature type="transmembrane region" description="Helical" evidence="5">
    <location>
        <begin position="311"/>
        <end position="329"/>
    </location>
</feature>
<dbReference type="EMBL" id="QRVL01000007">
    <property type="protein sequence ID" value="RGS40411.1"/>
    <property type="molecule type" value="Genomic_DNA"/>
</dbReference>
<reference evidence="7 8" key="1">
    <citation type="submission" date="2018-08" db="EMBL/GenBank/DDBJ databases">
        <title>A genome reference for cultivated species of the human gut microbiota.</title>
        <authorList>
            <person name="Zou Y."/>
            <person name="Xue W."/>
            <person name="Luo G."/>
        </authorList>
    </citation>
    <scope>NUCLEOTIDE SEQUENCE [LARGE SCALE GENOMIC DNA]</scope>
    <source>
        <strain evidence="7 8">AF22-12AC</strain>
    </source>
</reference>
<evidence type="ECO:0000256" key="5">
    <source>
        <dbReference type="SAM" id="Phobius"/>
    </source>
</evidence>
<evidence type="ECO:0000313" key="7">
    <source>
        <dbReference type="EMBL" id="RGS40411.1"/>
    </source>
</evidence>